<proteinExistence type="predicted"/>
<accession>A0ABQ9URJ6</accession>
<comment type="caution">
    <text evidence="2">The sequence shown here is derived from an EMBL/GenBank/DDBJ whole genome shotgun (WGS) entry which is preliminary data.</text>
</comment>
<sequence>MLLRTTRVPHYLLLDERRGWEAAWLPINPAAPSELAGSWRGQSGPAPKPDPVNMVLPALRHNPNGGLPWENGGLKPRKHLGALLESRQSRQRPLGWQGITGSANGDPDKYRASPECVRRSGGPYSPQASVLSASELKTPPPRGEQAANAVGRGRSQARLSALVLAEPG</sequence>
<evidence type="ECO:0000313" key="2">
    <source>
        <dbReference type="EMBL" id="KAK2099687.1"/>
    </source>
</evidence>
<keyword evidence="3" id="KW-1185">Reference proteome</keyword>
<evidence type="ECO:0000256" key="1">
    <source>
        <dbReference type="SAM" id="MobiDB-lite"/>
    </source>
</evidence>
<reference evidence="2 3" key="1">
    <citation type="submission" date="2023-05" db="EMBL/GenBank/DDBJ databases">
        <title>B98-5 Cell Line De Novo Hybrid Assembly: An Optical Mapping Approach.</title>
        <authorList>
            <person name="Kananen K."/>
            <person name="Auerbach J.A."/>
            <person name="Kautto E."/>
            <person name="Blachly J.S."/>
        </authorList>
    </citation>
    <scope>NUCLEOTIDE SEQUENCE [LARGE SCALE GENOMIC DNA]</scope>
    <source>
        <strain evidence="2">B95-8</strain>
        <tissue evidence="2">Cell line</tissue>
    </source>
</reference>
<feature type="region of interest" description="Disordered" evidence="1">
    <location>
        <begin position="87"/>
        <end position="155"/>
    </location>
</feature>
<name>A0ABQ9URJ6_SAGOE</name>
<dbReference type="Proteomes" id="UP001266305">
    <property type="component" value="Unassembled WGS sequence"/>
</dbReference>
<dbReference type="EMBL" id="JASSZA010000010">
    <property type="protein sequence ID" value="KAK2099687.1"/>
    <property type="molecule type" value="Genomic_DNA"/>
</dbReference>
<feature type="compositionally biased region" description="Basic and acidic residues" evidence="1">
    <location>
        <begin position="106"/>
        <end position="118"/>
    </location>
</feature>
<evidence type="ECO:0000313" key="3">
    <source>
        <dbReference type="Proteomes" id="UP001266305"/>
    </source>
</evidence>
<gene>
    <name evidence="2" type="ORF">P7K49_021035</name>
</gene>
<protein>
    <submittedName>
        <fullName evidence="2">Uncharacterized protein</fullName>
    </submittedName>
</protein>
<organism evidence="2 3">
    <name type="scientific">Saguinus oedipus</name>
    <name type="common">Cotton-top tamarin</name>
    <name type="synonym">Oedipomidas oedipus</name>
    <dbReference type="NCBI Taxonomy" id="9490"/>
    <lineage>
        <taxon>Eukaryota</taxon>
        <taxon>Metazoa</taxon>
        <taxon>Chordata</taxon>
        <taxon>Craniata</taxon>
        <taxon>Vertebrata</taxon>
        <taxon>Euteleostomi</taxon>
        <taxon>Mammalia</taxon>
        <taxon>Eutheria</taxon>
        <taxon>Euarchontoglires</taxon>
        <taxon>Primates</taxon>
        <taxon>Haplorrhini</taxon>
        <taxon>Platyrrhini</taxon>
        <taxon>Cebidae</taxon>
        <taxon>Callitrichinae</taxon>
        <taxon>Saguinus</taxon>
    </lineage>
</organism>